<evidence type="ECO:0000313" key="2">
    <source>
        <dbReference type="EMBL" id="SDS37261.1"/>
    </source>
</evidence>
<dbReference type="Proteomes" id="UP000182814">
    <property type="component" value="Chromosome I"/>
</dbReference>
<reference evidence="2" key="2">
    <citation type="submission" date="2016-10" db="EMBL/GenBank/DDBJ databases">
        <authorList>
            <person name="de Groot N.N."/>
        </authorList>
    </citation>
    <scope>NUCLEOTIDE SEQUENCE [LARGE SCALE GENOMIC DNA]</scope>
    <source>
        <strain evidence="2">BS3782</strain>
    </source>
</reference>
<evidence type="ECO:0000313" key="1">
    <source>
        <dbReference type="EMBL" id="KAB0504329.1"/>
    </source>
</evidence>
<dbReference type="InterPro" id="IPR012659">
    <property type="entry name" value="CHP02444"/>
</dbReference>
<protein>
    <submittedName>
        <fullName evidence="2">TIGR02444 family protein</fullName>
    </submittedName>
</protein>
<reference evidence="3" key="1">
    <citation type="submission" date="2016-10" db="EMBL/GenBank/DDBJ databases">
        <authorList>
            <person name="Varghese N."/>
            <person name="Submissions S."/>
        </authorList>
    </citation>
    <scope>NUCLEOTIDE SEQUENCE [LARGE SCALE GENOMIC DNA]</scope>
    <source>
        <strain evidence="3">BS3782</strain>
    </source>
</reference>
<dbReference type="PATRIC" id="fig|163011.3.peg.4916"/>
<dbReference type="RefSeq" id="WP_048396287.1">
    <property type="nucleotide sequence ID" value="NZ_JYLB01000006.1"/>
</dbReference>
<dbReference type="AlphaFoldDB" id="A0A0J6H8T2"/>
<dbReference type="NCBIfam" id="TIGR02444">
    <property type="entry name" value="TIGR02444 family protein"/>
    <property type="match status" value="1"/>
</dbReference>
<accession>A0A0J6H8T2</accession>
<proteinExistence type="predicted"/>
<evidence type="ECO:0000313" key="3">
    <source>
        <dbReference type="Proteomes" id="UP000182814"/>
    </source>
</evidence>
<evidence type="ECO:0000313" key="4">
    <source>
        <dbReference type="Proteomes" id="UP000434925"/>
    </source>
</evidence>
<dbReference type="Pfam" id="PF09523">
    <property type="entry name" value="DUF2390"/>
    <property type="match status" value="1"/>
</dbReference>
<organism evidence="2 3">
    <name type="scientific">Pseudomonas lini</name>
    <dbReference type="NCBI Taxonomy" id="163011"/>
    <lineage>
        <taxon>Bacteria</taxon>
        <taxon>Pseudomonadati</taxon>
        <taxon>Pseudomonadota</taxon>
        <taxon>Gammaproteobacteria</taxon>
        <taxon>Pseudomonadales</taxon>
        <taxon>Pseudomonadaceae</taxon>
        <taxon>Pseudomonas</taxon>
    </lineage>
</organism>
<dbReference type="EMBL" id="VZPO01000005">
    <property type="protein sequence ID" value="KAB0504329.1"/>
    <property type="molecule type" value="Genomic_DNA"/>
</dbReference>
<dbReference type="EMBL" id="LT629746">
    <property type="protein sequence ID" value="SDS37261.1"/>
    <property type="molecule type" value="Genomic_DNA"/>
</dbReference>
<reference evidence="1 4" key="3">
    <citation type="submission" date="2019-09" db="EMBL/GenBank/DDBJ databases">
        <title>Draft genome sequences of 48 bacterial type strains from the CCUG.</title>
        <authorList>
            <person name="Tunovic T."/>
            <person name="Pineiro-Iglesias B."/>
            <person name="Unosson C."/>
            <person name="Inganas E."/>
            <person name="Ohlen M."/>
            <person name="Cardew S."/>
            <person name="Jensie-Markopoulos S."/>
            <person name="Salva-Serra F."/>
            <person name="Jaen-Luchoro D."/>
            <person name="Karlsson R."/>
            <person name="Svensson-Stadler L."/>
            <person name="Chun J."/>
            <person name="Moore E."/>
        </authorList>
    </citation>
    <scope>NUCLEOTIDE SEQUENCE [LARGE SCALE GENOMIC DNA]</scope>
    <source>
        <strain evidence="1 4">CCUG 51522</strain>
    </source>
</reference>
<keyword evidence="3" id="KW-1185">Reference proteome</keyword>
<name>A0A0J6H8T2_9PSED</name>
<dbReference type="Proteomes" id="UP000434925">
    <property type="component" value="Unassembled WGS sequence"/>
</dbReference>
<gene>
    <name evidence="1" type="ORF">F7R14_14815</name>
    <name evidence="2" type="ORF">SAMN04490191_1309</name>
</gene>
<sequence>MSSDLWSFSLGTYARPGVEDACLRLQSRGVNVCLLLCGLWLGQRGVACNEQRIKQLRDVAEPWDVDIVQPLRALRRQWKAGAAEDVELNTLREQVKTLELQAERQLLLRLERSAKSWPQDEATDLSAWLEGMAAGAANLDRDALHQLRVAVTGT</sequence>